<dbReference type="OrthoDB" id="168086at2759"/>
<comment type="caution">
    <text evidence="1">The sequence shown here is derived from an EMBL/GenBank/DDBJ whole genome shotgun (WGS) entry which is preliminary data.</text>
</comment>
<dbReference type="PANTHER" id="PTHR33939">
    <property type="entry name" value="PROTEIN CBG22215"/>
    <property type="match status" value="1"/>
</dbReference>
<dbReference type="Gene3D" id="3.30.420.10">
    <property type="entry name" value="Ribonuclease H-like superfamily/Ribonuclease H"/>
    <property type="match status" value="1"/>
</dbReference>
<dbReference type="InterPro" id="IPR036397">
    <property type="entry name" value="RNaseH_sf"/>
</dbReference>
<organism evidence="1 2">
    <name type="scientific">Phytophthora megakarya</name>
    <dbReference type="NCBI Taxonomy" id="4795"/>
    <lineage>
        <taxon>Eukaryota</taxon>
        <taxon>Sar</taxon>
        <taxon>Stramenopiles</taxon>
        <taxon>Oomycota</taxon>
        <taxon>Peronosporomycetes</taxon>
        <taxon>Peronosporales</taxon>
        <taxon>Peronosporaceae</taxon>
        <taxon>Phytophthora</taxon>
    </lineage>
</organism>
<dbReference type="Proteomes" id="UP000198211">
    <property type="component" value="Unassembled WGS sequence"/>
</dbReference>
<proteinExistence type="predicted"/>
<evidence type="ECO:0000313" key="1">
    <source>
        <dbReference type="EMBL" id="OWZ09210.1"/>
    </source>
</evidence>
<dbReference type="EMBL" id="NBNE01002874">
    <property type="protein sequence ID" value="OWZ09210.1"/>
    <property type="molecule type" value="Genomic_DNA"/>
</dbReference>
<protein>
    <recommendedName>
        <fullName evidence="3">Tc1-like transposase DDE domain-containing protein</fullName>
    </recommendedName>
</protein>
<gene>
    <name evidence="1" type="ORF">PHMEG_00018126</name>
</gene>
<name>A0A225VXB8_9STRA</name>
<dbReference type="AlphaFoldDB" id="A0A225VXB8"/>
<dbReference type="GO" id="GO:0003676">
    <property type="term" value="F:nucleic acid binding"/>
    <property type="evidence" value="ECO:0007669"/>
    <property type="project" value="InterPro"/>
</dbReference>
<reference evidence="2" key="1">
    <citation type="submission" date="2017-03" db="EMBL/GenBank/DDBJ databases">
        <title>Phytopthora megakarya and P. palmivora, two closely related causual agents of cacao black pod achieved similar genome size and gene model numbers by different mechanisms.</title>
        <authorList>
            <person name="Ali S."/>
            <person name="Shao J."/>
            <person name="Larry D.J."/>
            <person name="Kronmiller B."/>
            <person name="Shen D."/>
            <person name="Strem M.D."/>
            <person name="Melnick R.L."/>
            <person name="Guiltinan M.J."/>
            <person name="Tyler B.M."/>
            <person name="Meinhardt L.W."/>
            <person name="Bailey B.A."/>
        </authorList>
    </citation>
    <scope>NUCLEOTIDE SEQUENCE [LARGE SCALE GENOMIC DNA]</scope>
    <source>
        <strain evidence="2">zdho120</strain>
    </source>
</reference>
<evidence type="ECO:0000313" key="2">
    <source>
        <dbReference type="Proteomes" id="UP000198211"/>
    </source>
</evidence>
<keyword evidence="2" id="KW-1185">Reference proteome</keyword>
<dbReference type="PANTHER" id="PTHR33939:SF1">
    <property type="entry name" value="DUF4371 DOMAIN-CONTAINING PROTEIN"/>
    <property type="match status" value="1"/>
</dbReference>
<accession>A0A225VXB8</accession>
<sequence length="170" mass="19189">MYADSEANIAFRNEYLKTKTANHAGTIVDRPEVYLDEAFCNANHVRGQTWLSSDNIRYNKNGKGDRVANRNVLLSLTKLNKPTAIYAANTIATRYKHTLYYTPPYHPTLQPIELIWGLVKNRIAADPPKSGADAVTKVLAGINAIKPQEWLNRFSHVQKIENDFILCSKS</sequence>
<evidence type="ECO:0008006" key="3">
    <source>
        <dbReference type="Google" id="ProtNLM"/>
    </source>
</evidence>